<feature type="region of interest" description="Disordered" evidence="1">
    <location>
        <begin position="134"/>
        <end position="157"/>
    </location>
</feature>
<dbReference type="EMBL" id="QOIP01000005">
    <property type="protein sequence ID" value="RLU22297.1"/>
    <property type="molecule type" value="Genomic_DNA"/>
</dbReference>
<evidence type="ECO:0000256" key="1">
    <source>
        <dbReference type="SAM" id="MobiDB-lite"/>
    </source>
</evidence>
<proteinExistence type="predicted"/>
<protein>
    <submittedName>
        <fullName evidence="2">Uncharacterized protein</fullName>
    </submittedName>
</protein>
<feature type="compositionally biased region" description="Basic and acidic residues" evidence="1">
    <location>
        <begin position="144"/>
        <end position="157"/>
    </location>
</feature>
<feature type="compositionally biased region" description="Polar residues" evidence="1">
    <location>
        <begin position="134"/>
        <end position="143"/>
    </location>
</feature>
<dbReference type="AlphaFoldDB" id="A0A3L8DPG7"/>
<comment type="caution">
    <text evidence="2">The sequence shown here is derived from an EMBL/GenBank/DDBJ whole genome shotgun (WGS) entry which is preliminary data.</text>
</comment>
<name>A0A3L8DPG7_OOCBI</name>
<organism evidence="2">
    <name type="scientific">Ooceraea biroi</name>
    <name type="common">Clonal raider ant</name>
    <name type="synonym">Cerapachys biroi</name>
    <dbReference type="NCBI Taxonomy" id="2015173"/>
    <lineage>
        <taxon>Eukaryota</taxon>
        <taxon>Metazoa</taxon>
        <taxon>Ecdysozoa</taxon>
        <taxon>Arthropoda</taxon>
        <taxon>Hexapoda</taxon>
        <taxon>Insecta</taxon>
        <taxon>Pterygota</taxon>
        <taxon>Neoptera</taxon>
        <taxon>Endopterygota</taxon>
        <taxon>Hymenoptera</taxon>
        <taxon>Apocrita</taxon>
        <taxon>Aculeata</taxon>
        <taxon>Formicoidea</taxon>
        <taxon>Formicidae</taxon>
        <taxon>Dorylinae</taxon>
        <taxon>Ooceraea</taxon>
    </lineage>
</organism>
<dbReference type="Proteomes" id="UP000279307">
    <property type="component" value="Chromosome 5"/>
</dbReference>
<reference evidence="2" key="1">
    <citation type="journal article" date="2018" name="Genome Res.">
        <title>The genomic architecture and molecular evolution of ant odorant receptors.</title>
        <authorList>
            <person name="McKenzie S.K."/>
            <person name="Kronauer D.J.C."/>
        </authorList>
    </citation>
    <scope>NUCLEOTIDE SEQUENCE [LARGE SCALE GENOMIC DNA]</scope>
    <source>
        <strain evidence="2">Clonal line C1</strain>
    </source>
</reference>
<gene>
    <name evidence="2" type="ORF">DMN91_004575</name>
</gene>
<accession>A0A3L8DPG7</accession>
<sequence length="157" mass="17992">MVDLTRDVLYCTLLENVLGEARKPKLTTLKVPLHDSVERRASSVERRASAQKTRSESFAQDSERADFSFLTLKFCICFSSLCAFLKHLLLTFLVRQNERNHFVTRQISDASNLLSRAVALALITRRRLVRSSVEATRMSSTKGKQIETENKKEKEKQ</sequence>
<evidence type="ECO:0000313" key="2">
    <source>
        <dbReference type="EMBL" id="RLU22297.1"/>
    </source>
</evidence>
<reference evidence="2" key="2">
    <citation type="submission" date="2018-07" db="EMBL/GenBank/DDBJ databases">
        <authorList>
            <person name="Mckenzie S.K."/>
            <person name="Kronauer D.J.C."/>
        </authorList>
    </citation>
    <scope>NUCLEOTIDE SEQUENCE</scope>
    <source>
        <strain evidence="2">Clonal line C1</strain>
    </source>
</reference>